<evidence type="ECO:0000313" key="9">
    <source>
        <dbReference type="EMBL" id="KAB3526350.1"/>
    </source>
</evidence>
<dbReference type="InterPro" id="IPR003804">
    <property type="entry name" value="Lactate_perm"/>
</dbReference>
<dbReference type="GO" id="GO:0015295">
    <property type="term" value="F:solute:proton symporter activity"/>
    <property type="evidence" value="ECO:0007669"/>
    <property type="project" value="TreeGrafter"/>
</dbReference>
<dbReference type="NCBIfam" id="TIGR00795">
    <property type="entry name" value="lctP"/>
    <property type="match status" value="1"/>
</dbReference>
<proteinExistence type="inferred from homology"/>
<keyword evidence="10" id="KW-1185">Reference proteome</keyword>
<feature type="transmembrane region" description="Helical" evidence="8">
    <location>
        <begin position="195"/>
        <end position="220"/>
    </location>
</feature>
<feature type="transmembrane region" description="Helical" evidence="8">
    <location>
        <begin position="368"/>
        <end position="386"/>
    </location>
</feature>
<reference evidence="9 10" key="1">
    <citation type="submission" date="2019-10" db="EMBL/GenBank/DDBJ databases">
        <title>Alkaliphilus serpentinus sp. nov. and Alkaliphilus pronyensis sp. nov., two novel anaerobic alkaliphilic species isolated from the serpentinized-hosted hydrothermal field of the Prony Bay (New Caledonia).</title>
        <authorList>
            <person name="Postec A."/>
        </authorList>
    </citation>
    <scope>NUCLEOTIDE SEQUENCE [LARGE SCALE GENOMIC DNA]</scope>
    <source>
        <strain evidence="9 10">LacT</strain>
    </source>
</reference>
<dbReference type="OrthoDB" id="9761056at2"/>
<evidence type="ECO:0000256" key="6">
    <source>
        <dbReference type="ARBA" id="ARBA00022989"/>
    </source>
</evidence>
<sequence length="560" mass="59107">MLLALLASLPIVLTVVLMVAFNWPAKKVMPLAWILAAILAAFVWKMPFQWLAGATVFGGLSAFNILIIVFGAILLMNTLKNSGAIKAINKTFYGISPDRRVQAIIIAFLFGAFIEGAAGFGTPAALAGPLMVGLGFPPLAAAMLALVGNSTPVSFGAVGTPILGGVSSILGTPEIMAQIEGAGFTRDTFLQNVGIWASIPHAVMGIFLPLIIVCMMTKLFGEKKSFKEGFEVAPFAIFAGLSFTVPYLLIARFIGPELPSLASGLIAIAIVVTATKKGFLQPKTPWDFANKSKWDSSWVGIEEVAATSETTEKEISPFMAWLPYILVSVILVVTRIPELGLKPILTSSTFTLSIKGILGTKLNYALQYLYLPGTVPFILVAILTAFMHKMSGEKVKATWKLSIKQVIPAAIALGFAIAMVQVMLNSGNNSSGEVGMMVALSKAAADIFRGVWPIFAPFIGILGAFMSGSNTTSNILFSGFQYGVADQIGMSRLVILGLQVVGGAAGNMICVHNVVAACTTVGVLGKEGRVIRTNAIPAFAYAIVVGIVAYISMALVPGLF</sequence>
<accession>A0A833HLQ4</accession>
<evidence type="ECO:0000256" key="5">
    <source>
        <dbReference type="ARBA" id="ARBA00022692"/>
    </source>
</evidence>
<feature type="transmembrane region" description="Helical" evidence="8">
    <location>
        <begin position="232"/>
        <end position="254"/>
    </location>
</feature>
<protein>
    <recommendedName>
        <fullName evidence="8">L-lactate permease</fullName>
    </recommendedName>
</protein>
<feature type="transmembrane region" description="Helical" evidence="8">
    <location>
        <begin position="260"/>
        <end position="279"/>
    </location>
</feature>
<dbReference type="AlphaFoldDB" id="A0A833HLQ4"/>
<evidence type="ECO:0000256" key="3">
    <source>
        <dbReference type="ARBA" id="ARBA00022448"/>
    </source>
</evidence>
<comment type="subcellular location">
    <subcellularLocation>
        <location evidence="1 8">Cell membrane</location>
        <topology evidence="1 8">Multi-pass membrane protein</topology>
    </subcellularLocation>
</comment>
<keyword evidence="3 8" id="KW-0813">Transport</keyword>
<keyword evidence="6 8" id="KW-1133">Transmembrane helix</keyword>
<comment type="caution">
    <text evidence="9">The sequence shown here is derived from an EMBL/GenBank/DDBJ whole genome shotgun (WGS) entry which is preliminary data.</text>
</comment>
<dbReference type="PANTHER" id="PTHR30003">
    <property type="entry name" value="L-LACTATE PERMEASE"/>
    <property type="match status" value="1"/>
</dbReference>
<comment type="similarity">
    <text evidence="2 8">Belongs to the lactate permease family.</text>
</comment>
<evidence type="ECO:0000256" key="7">
    <source>
        <dbReference type="ARBA" id="ARBA00023136"/>
    </source>
</evidence>
<feature type="transmembrane region" description="Helical" evidence="8">
    <location>
        <begin position="406"/>
        <end position="427"/>
    </location>
</feature>
<organism evidence="9 10">
    <name type="scientific">Alkaliphilus serpentinus</name>
    <dbReference type="NCBI Taxonomy" id="1482731"/>
    <lineage>
        <taxon>Bacteria</taxon>
        <taxon>Bacillati</taxon>
        <taxon>Bacillota</taxon>
        <taxon>Clostridia</taxon>
        <taxon>Peptostreptococcales</taxon>
        <taxon>Natronincolaceae</taxon>
        <taxon>Alkaliphilus</taxon>
    </lineage>
</organism>
<gene>
    <name evidence="9" type="ORF">F8153_13910</name>
</gene>
<feature type="transmembrane region" description="Helical" evidence="8">
    <location>
        <begin position="447"/>
        <end position="466"/>
    </location>
</feature>
<comment type="function">
    <text evidence="8">Uptake of L-lactate across the membrane. Can also transport D-lactate and glycolate.</text>
</comment>
<dbReference type="Pfam" id="PF02652">
    <property type="entry name" value="Lactate_perm"/>
    <property type="match status" value="1"/>
</dbReference>
<dbReference type="GO" id="GO:0015129">
    <property type="term" value="F:lactate transmembrane transporter activity"/>
    <property type="evidence" value="ECO:0007669"/>
    <property type="project" value="UniProtKB-UniRule"/>
</dbReference>
<dbReference type="EMBL" id="WBZB01000052">
    <property type="protein sequence ID" value="KAB3526350.1"/>
    <property type="molecule type" value="Genomic_DNA"/>
</dbReference>
<evidence type="ECO:0000256" key="8">
    <source>
        <dbReference type="RuleBase" id="RU365092"/>
    </source>
</evidence>
<dbReference type="RefSeq" id="WP_151866960.1">
    <property type="nucleotide sequence ID" value="NZ_WBZB01000052.1"/>
</dbReference>
<feature type="transmembrane region" description="Helical" evidence="8">
    <location>
        <begin position="28"/>
        <end position="44"/>
    </location>
</feature>
<feature type="transmembrane region" description="Helical" evidence="8">
    <location>
        <begin position="538"/>
        <end position="559"/>
    </location>
</feature>
<keyword evidence="7 8" id="KW-0472">Membrane</keyword>
<feature type="transmembrane region" description="Helical" evidence="8">
    <location>
        <begin position="51"/>
        <end position="76"/>
    </location>
</feature>
<dbReference type="PANTHER" id="PTHR30003:SF0">
    <property type="entry name" value="GLYCOLATE PERMEASE GLCA-RELATED"/>
    <property type="match status" value="1"/>
</dbReference>
<name>A0A833HLQ4_9FIRM</name>
<feature type="transmembrane region" description="Helical" evidence="8">
    <location>
        <begin position="101"/>
        <end position="120"/>
    </location>
</feature>
<feature type="transmembrane region" description="Helical" evidence="8">
    <location>
        <begin position="127"/>
        <end position="147"/>
    </location>
</feature>
<evidence type="ECO:0000313" key="10">
    <source>
        <dbReference type="Proteomes" id="UP000465601"/>
    </source>
</evidence>
<evidence type="ECO:0000256" key="1">
    <source>
        <dbReference type="ARBA" id="ARBA00004651"/>
    </source>
</evidence>
<evidence type="ECO:0000256" key="4">
    <source>
        <dbReference type="ARBA" id="ARBA00022475"/>
    </source>
</evidence>
<evidence type="ECO:0000256" key="2">
    <source>
        <dbReference type="ARBA" id="ARBA00010100"/>
    </source>
</evidence>
<dbReference type="Proteomes" id="UP000465601">
    <property type="component" value="Unassembled WGS sequence"/>
</dbReference>
<keyword evidence="4 8" id="KW-1003">Cell membrane</keyword>
<keyword evidence="5 8" id="KW-0812">Transmembrane</keyword>
<dbReference type="GO" id="GO:0005886">
    <property type="term" value="C:plasma membrane"/>
    <property type="evidence" value="ECO:0007669"/>
    <property type="project" value="UniProtKB-SubCell"/>
</dbReference>